<protein>
    <submittedName>
        <fullName evidence="2">Uncharacterized protein</fullName>
    </submittedName>
</protein>
<evidence type="ECO:0000256" key="1">
    <source>
        <dbReference type="SAM" id="Phobius"/>
    </source>
</evidence>
<name>A0A5B7IMR7_PORTR</name>
<dbReference type="EMBL" id="VSRR010058779">
    <property type="protein sequence ID" value="MPC82068.1"/>
    <property type="molecule type" value="Genomic_DNA"/>
</dbReference>
<keyword evidence="1" id="KW-1133">Transmembrane helix</keyword>
<dbReference type="AlphaFoldDB" id="A0A5B7IMR7"/>
<keyword evidence="1" id="KW-0472">Membrane</keyword>
<feature type="transmembrane region" description="Helical" evidence="1">
    <location>
        <begin position="69"/>
        <end position="89"/>
    </location>
</feature>
<organism evidence="2 3">
    <name type="scientific">Portunus trituberculatus</name>
    <name type="common">Swimming crab</name>
    <name type="synonym">Neptunus trituberculatus</name>
    <dbReference type="NCBI Taxonomy" id="210409"/>
    <lineage>
        <taxon>Eukaryota</taxon>
        <taxon>Metazoa</taxon>
        <taxon>Ecdysozoa</taxon>
        <taxon>Arthropoda</taxon>
        <taxon>Crustacea</taxon>
        <taxon>Multicrustacea</taxon>
        <taxon>Malacostraca</taxon>
        <taxon>Eumalacostraca</taxon>
        <taxon>Eucarida</taxon>
        <taxon>Decapoda</taxon>
        <taxon>Pleocyemata</taxon>
        <taxon>Brachyura</taxon>
        <taxon>Eubrachyura</taxon>
        <taxon>Portunoidea</taxon>
        <taxon>Portunidae</taxon>
        <taxon>Portuninae</taxon>
        <taxon>Portunus</taxon>
    </lineage>
</organism>
<evidence type="ECO:0000313" key="2">
    <source>
        <dbReference type="EMBL" id="MPC82068.1"/>
    </source>
</evidence>
<keyword evidence="1" id="KW-0812">Transmembrane</keyword>
<reference evidence="2 3" key="1">
    <citation type="submission" date="2019-05" db="EMBL/GenBank/DDBJ databases">
        <title>Another draft genome of Portunus trituberculatus and its Hox gene families provides insights of decapod evolution.</title>
        <authorList>
            <person name="Jeong J.-H."/>
            <person name="Song I."/>
            <person name="Kim S."/>
            <person name="Choi T."/>
            <person name="Kim D."/>
            <person name="Ryu S."/>
            <person name="Kim W."/>
        </authorList>
    </citation>
    <scope>NUCLEOTIDE SEQUENCE [LARGE SCALE GENOMIC DNA]</scope>
    <source>
        <tissue evidence="2">Muscle</tissue>
    </source>
</reference>
<comment type="caution">
    <text evidence="2">The sequence shown here is derived from an EMBL/GenBank/DDBJ whole genome shotgun (WGS) entry which is preliminary data.</text>
</comment>
<keyword evidence="3" id="KW-1185">Reference proteome</keyword>
<dbReference type="Proteomes" id="UP000324222">
    <property type="component" value="Unassembled WGS sequence"/>
</dbReference>
<accession>A0A5B7IMR7</accession>
<gene>
    <name evidence="2" type="ORF">E2C01_076712</name>
</gene>
<sequence length="108" mass="12403">MLKSDIWAPNRSTEVSVSNCTASRPVRTLVMPRVSLESPARKSMIRSNGPISHLPRTCPRSRLRAGRELMLFSFLIFLIYFFLFDYLFVISRVKEVLFVGPPISEPTR</sequence>
<proteinExistence type="predicted"/>
<evidence type="ECO:0000313" key="3">
    <source>
        <dbReference type="Proteomes" id="UP000324222"/>
    </source>
</evidence>